<dbReference type="Proteomes" id="UP000266673">
    <property type="component" value="Unassembled WGS sequence"/>
</dbReference>
<organism evidence="1 2">
    <name type="scientific">Gigaspora rosea</name>
    <dbReference type="NCBI Taxonomy" id="44941"/>
    <lineage>
        <taxon>Eukaryota</taxon>
        <taxon>Fungi</taxon>
        <taxon>Fungi incertae sedis</taxon>
        <taxon>Mucoromycota</taxon>
        <taxon>Glomeromycotina</taxon>
        <taxon>Glomeromycetes</taxon>
        <taxon>Diversisporales</taxon>
        <taxon>Gigasporaceae</taxon>
        <taxon>Gigaspora</taxon>
    </lineage>
</organism>
<evidence type="ECO:0000313" key="1">
    <source>
        <dbReference type="EMBL" id="RIB28771.1"/>
    </source>
</evidence>
<name>A0A397W3W3_9GLOM</name>
<evidence type="ECO:0000313" key="2">
    <source>
        <dbReference type="Proteomes" id="UP000266673"/>
    </source>
</evidence>
<reference evidence="1 2" key="1">
    <citation type="submission" date="2018-06" db="EMBL/GenBank/DDBJ databases">
        <title>Comparative genomics reveals the genomic features of Rhizophagus irregularis, R. cerebriforme, R. diaphanum and Gigaspora rosea, and their symbiotic lifestyle signature.</title>
        <authorList>
            <person name="Morin E."/>
            <person name="San Clemente H."/>
            <person name="Chen E.C.H."/>
            <person name="De La Providencia I."/>
            <person name="Hainaut M."/>
            <person name="Kuo A."/>
            <person name="Kohler A."/>
            <person name="Murat C."/>
            <person name="Tang N."/>
            <person name="Roy S."/>
            <person name="Loubradou J."/>
            <person name="Henrissat B."/>
            <person name="Grigoriev I.V."/>
            <person name="Corradi N."/>
            <person name="Roux C."/>
            <person name="Martin F.M."/>
        </authorList>
    </citation>
    <scope>NUCLEOTIDE SEQUENCE [LARGE SCALE GENOMIC DNA]</scope>
    <source>
        <strain evidence="1 2">DAOM 194757</strain>
    </source>
</reference>
<dbReference type="EMBL" id="QKWP01000056">
    <property type="protein sequence ID" value="RIB28771.1"/>
    <property type="molecule type" value="Genomic_DNA"/>
</dbReference>
<sequence>MDGKKKKSIDDEVFYEKENCKIEKETYRSIKDILNYTIPAWLENGGLSIQDPVLRIRLSGDGRNVGRKIKHVMVTFTLLNNLLNHYEPDYHYTLILYPGIESYESLKLATKLLIKDLNDIKTGFIDYQGRKWNVELYFSADWKFMAMCLGHKAANCDAFCLWCNCKKNTIGYINPENGDWCISKNIEKIANNYATTPGYNN</sequence>
<comment type="caution">
    <text evidence="1">The sequence shown here is derived from an EMBL/GenBank/DDBJ whole genome shotgun (WGS) entry which is preliminary data.</text>
</comment>
<keyword evidence="2" id="KW-1185">Reference proteome</keyword>
<gene>
    <name evidence="1" type="ORF">C2G38_2028273</name>
</gene>
<dbReference type="PANTHER" id="PTHR31424">
    <property type="entry name" value="PROTEIN CBG23806"/>
    <property type="match status" value="1"/>
</dbReference>
<proteinExistence type="predicted"/>
<dbReference type="PANTHER" id="PTHR31424:SF5">
    <property type="entry name" value="APPLE DOMAIN-CONTAINING PROTEIN"/>
    <property type="match status" value="1"/>
</dbReference>
<accession>A0A397W3W3</accession>
<dbReference type="AlphaFoldDB" id="A0A397W3W3"/>
<protein>
    <submittedName>
        <fullName evidence="1">Uncharacterized protein</fullName>
    </submittedName>
</protein>
<dbReference type="OrthoDB" id="2433592at2759"/>